<sequence length="445" mass="50721">MAAEDTLVKRHVDCASDLFGDPEVHQLLNATARRGTLEVCTPKEINISRVLAWLFNPSEGHGLGDRALRSLLVFAGQLENVQNLDRQSQDFLRPHNIHHLALSHMLVNIELRLEPRRTRTASATKSKKNLLDVVVLEPVTKLCIAIENKFGAGESPDQLKRYRLGLEKRFPGFQRIYIFLDKLEAEPKDDQWLPVGYSWLNGFLLEQENDPAISADVRRTLSEFRDAVQDEDEESTSTSTTSRLISSVAAKHGEAIEAMCAIGRPKGEKFLDALKEISANLRSAEGRASLSLFKLYHTRSLLWDECRQRARFAAFFNTLNEKFHGDLDSDVKRVKAWYSLRSWKSLVENKDEYFFPVSVRVSSREERFDLYTYIDLRSVRQDAREALRTFGALIRKSASSKNSPRRTAETFDICVRKGLSRADAVKEVMGQLEFLRDSLRSQGLT</sequence>
<accession>A0A250DGR8</accession>
<dbReference type="KEGG" id="vbo:CKY39_08005"/>
<organism evidence="1 2">
    <name type="scientific">Variovorax boronicumulans</name>
    <dbReference type="NCBI Taxonomy" id="436515"/>
    <lineage>
        <taxon>Bacteria</taxon>
        <taxon>Pseudomonadati</taxon>
        <taxon>Pseudomonadota</taxon>
        <taxon>Betaproteobacteria</taxon>
        <taxon>Burkholderiales</taxon>
        <taxon>Comamonadaceae</taxon>
        <taxon>Variovorax</taxon>
    </lineage>
</organism>
<reference evidence="1 2" key="1">
    <citation type="submission" date="2017-09" db="EMBL/GenBank/DDBJ databases">
        <title>The diverse metabolic capabilities of V. boronicumulans make it an excellent choice for continued studies on novel biodegradation.</title>
        <authorList>
            <person name="Sun S."/>
        </authorList>
    </citation>
    <scope>NUCLEOTIDE SEQUENCE [LARGE SCALE GENOMIC DNA]</scope>
    <source>
        <strain evidence="1 2">J1</strain>
    </source>
</reference>
<evidence type="ECO:0008006" key="3">
    <source>
        <dbReference type="Google" id="ProtNLM"/>
    </source>
</evidence>
<dbReference type="Proteomes" id="UP000217154">
    <property type="component" value="Chromosome"/>
</dbReference>
<dbReference type="InterPro" id="IPR029470">
    <property type="entry name" value="PDDEXK_4"/>
</dbReference>
<name>A0A250DGR8_9BURK</name>
<protein>
    <recommendedName>
        <fullName evidence="3">PD-(D/E)XK nuclease family protein</fullName>
    </recommendedName>
</protein>
<dbReference type="EMBL" id="CP023284">
    <property type="protein sequence ID" value="ATA53159.1"/>
    <property type="molecule type" value="Genomic_DNA"/>
</dbReference>
<gene>
    <name evidence="1" type="ORF">CKY39_08005</name>
</gene>
<dbReference type="AlphaFoldDB" id="A0A250DGR8"/>
<proteinExistence type="predicted"/>
<evidence type="ECO:0000313" key="1">
    <source>
        <dbReference type="EMBL" id="ATA53159.1"/>
    </source>
</evidence>
<evidence type="ECO:0000313" key="2">
    <source>
        <dbReference type="Proteomes" id="UP000217154"/>
    </source>
</evidence>
<dbReference type="Pfam" id="PF14281">
    <property type="entry name" value="PDDEXK_4"/>
    <property type="match status" value="1"/>
</dbReference>